<feature type="transmembrane region" description="Helical" evidence="1">
    <location>
        <begin position="6"/>
        <end position="24"/>
    </location>
</feature>
<feature type="transmembrane region" description="Helical" evidence="1">
    <location>
        <begin position="207"/>
        <end position="227"/>
    </location>
</feature>
<name>A0AAU7VC13_9VIRI</name>
<proteinExistence type="predicted"/>
<keyword evidence="2" id="KW-0934">Plastid</keyword>
<geneLocation type="chloroplast" evidence="2"/>
<organism evidence="2">
    <name type="scientific">Streptosarcina moshanensis</name>
    <dbReference type="NCBI Taxonomy" id="3096259"/>
    <lineage>
        <taxon>Eukaryota</taxon>
        <taxon>Viridiplantae</taxon>
        <taxon>Streptophyta</taxon>
        <taxon>Klebsormidiophyceae</taxon>
        <taxon>Hormidiellales</taxon>
        <taxon>Hormidiellaceae</taxon>
        <taxon>Streptosarcina</taxon>
    </lineage>
</organism>
<dbReference type="EMBL" id="OR858607">
    <property type="protein sequence ID" value="XBW34446.1"/>
    <property type="molecule type" value="Genomic_DNA"/>
</dbReference>
<sequence>MGQENLALLLVTRVGLMYGFLSSLPLHPSQIIAMRAYLIHGDLLGIVSLAGYFAGQSLLLALPYSALGNALLTARFVYSNVFSLLVALGGLAISNRLARESLMAPRLSRESRLYDPRRLGAGVESLRDPRAKLYFILSLLSYLVVPHTAFSVLPRLTNVWSFRYSNQPLFVAGNLLGLLLGHAAFHGISKSCKYIIEHRANKTYTMLLGRINLALNLLMGVFLGIQLDHLSYLDPNSLQRSIVDLPRQAAIWFEDETSRWFPSRAKAKLSIYGRVVQLEAEKQATEELLLKAMVEEKIYLQRQKRMLMWGERPEEEISKQGPSASSLEPLVADELSGLRQHDLVYPHKRHDRVAVALLTNRDAGIRSPGNQTDDVFRDTVRQRLDVMPRQGALLAYCEEVLRYATSARRASVGWPEPRLYATTRYPSTEPSLRLAVERPLQEDQREYSMQAQLRKLHLLLFRDLLGCGSWQAHKSKDIQQASDLLRTKPSHLGYLLETSDVESKLSMQAWARLIGRSMLLSPWKQMISSAHKTSNTALLHPLTWHPLVERQVRLPGRFQFLVISKWLESLDPRSLQPFRAPNLRAQERAKEVLAALELHRWGSLGPSDVGLEKIHSQKRSVYGVSAFLKTSLQRQVPTIRLGYGHIFDFETEPRQRLSNLKAGFQNPFLERSFSDVLRQPRIGRVERRAKHRLKSQERSLIGDNTQTANFLQGRSRVKGRKNQKLRGNRLNPFLLFGVNKVYVPHTYILKRTLRRLRLALSDPRSWLFSYAPMLHQPGKDTALRHLHPIRTWLRFDDTAFDSSANIKRQLEWTKKSALRYIVIPPKRNTQKGASKSRALNLSLEVQSASKGIEHSLDPYLIEKKKTLKREIQGTIKRLQSAQGSASTQQEMHLPVFRRRKRLTGTLAPGPRRSHRSVPKHSIWDVWSKRVDQTLGQATSFSAPVRKALAKKTRKQRELADDFLKVDQKEFRKSLSFLFKTHPDHKLMRRGIRYLRLAEKMRSALRFLSLDDNLYGREGNTQRLSSINSEAKKMRSGLSLRENRLSKPIMSVYFGLSEWVVSRVSRYWVWLQDIRSVLFTPVGSRTPKARYTVCFVFLGKPHMIYQPVGQYMSRHVKDWMSAIWLQDSSQIKEWRTDIRDKQQVSWKDISPFLQNEQRSLKLADRMIAIRVESLEDWIRISAKAFLRNPLAALLDAELRFFYLDPQKYQFLFGGDRTSSVSYTANTSQIEQVAPQHAEIKTTPWAGRLLMREQEARQSDDNSHLSLQSHYEQLRQKRDRVTHRLWSGLGFSRPSYLLGSLLKSLGFSAQIPVPLLVKQFSSSIYTKLGYEPQRWFVNLNTSQTLWPYDTEVLFRTTGALPNRPWWLGIDLTDFQERIIKSGGHWSHLSYTNTNPHLAPKELLLQAQQSALSTMKQEEETSQVPQSPIALEAERTCKRVEALFEIVNESADLPKRVQGLQGTQLREKETAWSQRIEAASEGLPVYRSALLYALPDLFDQTFAESQEPEHSLLSAEESKQAAKRMRQKRYNRLWKEIAGGHNSFQRLHPARDWKSAIESLSSIQLTLDTEIQLRQAAKKWRTLSNSEIKRTAASHQVDQAKRPMLLSNNPQIARIVRFLRGTRPTQFWQKGLLPKDYSTRLRIYQGLGSDRKFARNSVCYINQHITKWKSQNQFKRSKAPERSSRRYKAYLSDPNQNREQWQQEAEKLSIRSLERVINKHHFKQMVSATNRLVKPTIFQFGELPNSKKVFSQEVKQVGTARRRFRRQRSSLMQWNALTYAMRFHNIRPGFLTFRQLIAKELKRIDARASTVSKKASNRYSFYDEALEQGQLQPCYVGVGQPVSGIKRSIRRPYAGRKRWALGLAQREWIYGHSSKTKHPVQDLSKNSLLTKQSSNTVLCHIGNRLPRITRLKVLASQDLDQSVLFGSTHLTQVVPGASTADELVARPNQTQLLGHQGELFINEKDVYMRRSGLLSPILQTRLDYPFDGLPESFVEKSMYALRPWHYTKSLWRIKDHYPQKAPGLSLNKALKPILYWIRRARLGALLTRLVSSWRAMLRIVFDRFRLTRE</sequence>
<keyword evidence="2" id="KW-0150">Chloroplast</keyword>
<protein>
    <submittedName>
        <fullName evidence="2">Hypothetical chloroplast RF1</fullName>
    </submittedName>
</protein>
<keyword evidence="1" id="KW-0812">Transmembrane</keyword>
<feature type="transmembrane region" description="Helical" evidence="1">
    <location>
        <begin position="75"/>
        <end position="93"/>
    </location>
</feature>
<evidence type="ECO:0000313" key="2">
    <source>
        <dbReference type="EMBL" id="XBW34446.1"/>
    </source>
</evidence>
<keyword evidence="1" id="KW-1133">Transmembrane helix</keyword>
<evidence type="ECO:0000256" key="1">
    <source>
        <dbReference type="SAM" id="Phobius"/>
    </source>
</evidence>
<accession>A0AAU7VC13</accession>
<feature type="transmembrane region" description="Helical" evidence="1">
    <location>
        <begin position="36"/>
        <end position="55"/>
    </location>
</feature>
<feature type="transmembrane region" description="Helical" evidence="1">
    <location>
        <begin position="133"/>
        <end position="156"/>
    </location>
</feature>
<feature type="transmembrane region" description="Helical" evidence="1">
    <location>
        <begin position="168"/>
        <end position="186"/>
    </location>
</feature>
<reference evidence="2" key="1">
    <citation type="submission" date="2023-11" db="EMBL/GenBank/DDBJ databases">
        <authorList>
            <person name="Liu Y."/>
        </authorList>
    </citation>
    <scope>NUCLEOTIDE SEQUENCE</scope>
</reference>
<gene>
    <name evidence="2" type="primary">ycf1</name>
</gene>
<keyword evidence="1" id="KW-0472">Membrane</keyword>